<proteinExistence type="predicted"/>
<organism evidence="1 2">
    <name type="scientific">Rhizobium phage RHph_TM30</name>
    <dbReference type="NCBI Taxonomy" id="2509764"/>
    <lineage>
        <taxon>Viruses</taxon>
        <taxon>Duplodnaviria</taxon>
        <taxon>Heunggongvirae</taxon>
        <taxon>Uroviricota</taxon>
        <taxon>Caudoviricetes</taxon>
        <taxon>Kleczkowskaviridae</taxon>
        <taxon>Cuauhnahuacvirus</taxon>
        <taxon>Cuauhnahuacvirus TM30</taxon>
    </lineage>
</organism>
<dbReference type="EMBL" id="MN988521">
    <property type="protein sequence ID" value="QIG71382.1"/>
    <property type="molecule type" value="Genomic_DNA"/>
</dbReference>
<gene>
    <name evidence="1" type="ORF">EVB93_275</name>
</gene>
<evidence type="ECO:0000313" key="2">
    <source>
        <dbReference type="Proteomes" id="UP000629603"/>
    </source>
</evidence>
<reference evidence="1 2" key="1">
    <citation type="submission" date="2020-01" db="EMBL/GenBank/DDBJ databases">
        <title>Patterns of diversity and host range of bacteriophage communities associated with bean-nodulatin bacteria.</title>
        <authorList>
            <person name="Vann Cauwenberghe J."/>
            <person name="Santamaria R.I."/>
            <person name="Bustos P."/>
            <person name="Juarez S."/>
            <person name="Gonzalez V."/>
        </authorList>
    </citation>
    <scope>NUCLEOTIDE SEQUENCE [LARGE SCALE GENOMIC DNA]</scope>
</reference>
<name>A0A7S5R5C6_9CAUD</name>
<accession>A0A7S5R5C6</accession>
<dbReference type="Proteomes" id="UP000629603">
    <property type="component" value="Segment"/>
</dbReference>
<keyword evidence="2" id="KW-1185">Reference proteome</keyword>
<sequence length="471" mass="53596">MTETISLNEVDHWVETNLEVESIVDALGLRYKEPVEKDYGYSSKVEFTVNISLNSEGQDLMIIDGGYSYNKLKIHDLPDNAPVQLQGATRAVSTDTDFRLKTQIPIQNYIEGILDKLPNLIITKEDIIFSSIYVSNVTGFKTFANDMNRFETIEIDSNPQVTLYVTKDPLDRYVLRYNPTFILKTIIHDWIFKATGFKLMAKYGGAMSTFAYMLGHEILHYRFDHFNPVVSAAIDSKCVDVIALKKAVNPKMAKSIVRSMRTVAEEIMVNSLMSQLMDMPAVDSGLTTGSNGSEDFSYKNKYYLVIEGRKMYSQDRKGRTTSHLQPLDINSEKFSRRIAYSLSLTKYQDDEQYPYGKVILKPGHTHVAIPVAGNYVTYPDIVYLMNLYASLTTDDYFGKKYKPKPPKIEYKIGDIVSTFNHEICIVCNIVKAKGDEPDNLTLSRLSEQQLDDLRNRRVTIEQLVEIGKKDG</sequence>
<evidence type="ECO:0000313" key="1">
    <source>
        <dbReference type="EMBL" id="QIG71382.1"/>
    </source>
</evidence>
<protein>
    <submittedName>
        <fullName evidence="1">Uncharacterized protein</fullName>
    </submittedName>
</protein>